<feature type="compositionally biased region" description="Acidic residues" evidence="1">
    <location>
        <begin position="432"/>
        <end position="442"/>
    </location>
</feature>
<organism evidence="2 3">
    <name type="scientific">Tremella mesenterica</name>
    <name type="common">Jelly fungus</name>
    <dbReference type="NCBI Taxonomy" id="5217"/>
    <lineage>
        <taxon>Eukaryota</taxon>
        <taxon>Fungi</taxon>
        <taxon>Dikarya</taxon>
        <taxon>Basidiomycota</taxon>
        <taxon>Agaricomycotina</taxon>
        <taxon>Tremellomycetes</taxon>
        <taxon>Tremellales</taxon>
        <taxon>Tremellaceae</taxon>
        <taxon>Tremella</taxon>
    </lineage>
</organism>
<feature type="region of interest" description="Disordered" evidence="1">
    <location>
        <begin position="1"/>
        <end position="23"/>
    </location>
</feature>
<name>A0A4Q1BAM5_TREME</name>
<protein>
    <submittedName>
        <fullName evidence="2">Uncharacterized protein</fullName>
    </submittedName>
</protein>
<dbReference type="Proteomes" id="UP000289152">
    <property type="component" value="Unassembled WGS sequence"/>
</dbReference>
<evidence type="ECO:0000256" key="1">
    <source>
        <dbReference type="SAM" id="MobiDB-lite"/>
    </source>
</evidence>
<accession>A0A4Q1BAM5</accession>
<reference evidence="2 3" key="1">
    <citation type="submission" date="2016-06" db="EMBL/GenBank/DDBJ databases">
        <title>Evolution of pathogenesis and genome organization in the Tremellales.</title>
        <authorList>
            <person name="Cuomo C."/>
            <person name="Litvintseva A."/>
            <person name="Heitman J."/>
            <person name="Chen Y."/>
            <person name="Sun S."/>
            <person name="Springer D."/>
            <person name="Dromer F."/>
            <person name="Young S."/>
            <person name="Zeng Q."/>
            <person name="Chapman S."/>
            <person name="Gujja S."/>
            <person name="Saif S."/>
            <person name="Birren B."/>
        </authorList>
    </citation>
    <scope>NUCLEOTIDE SEQUENCE [LARGE SCALE GENOMIC DNA]</scope>
    <source>
        <strain evidence="2 3">ATCC 28783</strain>
    </source>
</reference>
<feature type="compositionally biased region" description="Low complexity" evidence="1">
    <location>
        <begin position="196"/>
        <end position="214"/>
    </location>
</feature>
<evidence type="ECO:0000313" key="3">
    <source>
        <dbReference type="Proteomes" id="UP000289152"/>
    </source>
</evidence>
<feature type="region of interest" description="Disordered" evidence="1">
    <location>
        <begin position="176"/>
        <end position="442"/>
    </location>
</feature>
<gene>
    <name evidence="2" type="ORF">M231_08054</name>
</gene>
<sequence length="442" mass="48334">MGNEYNPKSDKSTVTPPKGEKLHPDQLHFQKFVQPQHPIWKNDKSLQAFQAQLGFYLQPWWHSHPRHLPQNAGKLGLREATPKEMKDNGLRAISRGSTCYSAAEPKKVHTCHTAFIIPAFTYTHKDLKCVNVPEGNLVFLNRWTTEFRVCNNCYINTKTQVPCSFKKRPVEELFGVPSETRKRPKKVSQVKEDNSDTSSAESESSSDLQSRSPSPAGPSKTRTIRTRSAKGVTKTKSPSPPLPTNKSKGGATSKARGLTDVPVQAPITPKGKGKEVGPSDPQRVVKPPKRAPKWTVRPPNRTVSPAPTPVSVPPQSEGETELSTSAFPSPLLEQPQDSLGQDSAPTSLEQPEDGLGQDGAPTSPKQPLNARQERPKFPPRPPKTLSNIPENPPSEAGHSETAPPPSHPGTSGLPIIVASSPVPRPTKRPLEEAEDSQLEPKR</sequence>
<feature type="non-terminal residue" evidence="2">
    <location>
        <position position="442"/>
    </location>
</feature>
<dbReference type="InParanoid" id="A0A4Q1BAM5"/>
<proteinExistence type="predicted"/>
<dbReference type="EMBL" id="SDIL01000220">
    <property type="protein sequence ID" value="RXK34686.1"/>
    <property type="molecule type" value="Genomic_DNA"/>
</dbReference>
<dbReference type="VEuPathDB" id="FungiDB:TREMEDRAFT_58785"/>
<keyword evidence="3" id="KW-1185">Reference proteome</keyword>
<dbReference type="AlphaFoldDB" id="A0A4Q1BAM5"/>
<evidence type="ECO:0000313" key="2">
    <source>
        <dbReference type="EMBL" id="RXK34686.1"/>
    </source>
</evidence>
<comment type="caution">
    <text evidence="2">The sequence shown here is derived from an EMBL/GenBank/DDBJ whole genome shotgun (WGS) entry which is preliminary data.</text>
</comment>
<feature type="compositionally biased region" description="Polar residues" evidence="1">
    <location>
        <begin position="335"/>
        <end position="349"/>
    </location>
</feature>